<evidence type="ECO:0000313" key="1">
    <source>
        <dbReference type="EMBL" id="QHT31858.1"/>
    </source>
</evidence>
<name>A0A6C0ES86_9ZZZZ</name>
<sequence length="137" mass="16614">MSIEFQNDNLILYIEEVDDKSIVDMQIFVLFDKNEEEFYITGVRNCPKLIEFNQFKFYCKTVKQVANYILSIVDDENKINYTLYNFPNIYDESDIDYYTFKSRRSKTNEIIGYDRISYNKFEEKIISLLSNLKYVRY</sequence>
<dbReference type="EMBL" id="MN738925">
    <property type="protein sequence ID" value="QHT31858.1"/>
    <property type="molecule type" value="Genomic_DNA"/>
</dbReference>
<protein>
    <submittedName>
        <fullName evidence="1">Uncharacterized protein</fullName>
    </submittedName>
</protein>
<accession>A0A6C0ES86</accession>
<dbReference type="AlphaFoldDB" id="A0A6C0ES86"/>
<organism evidence="1">
    <name type="scientific">viral metagenome</name>
    <dbReference type="NCBI Taxonomy" id="1070528"/>
    <lineage>
        <taxon>unclassified sequences</taxon>
        <taxon>metagenomes</taxon>
        <taxon>organismal metagenomes</taxon>
    </lineage>
</organism>
<proteinExistence type="predicted"/>
<reference evidence="1" key="1">
    <citation type="journal article" date="2020" name="Nature">
        <title>Giant virus diversity and host interactions through global metagenomics.</title>
        <authorList>
            <person name="Schulz F."/>
            <person name="Roux S."/>
            <person name="Paez-Espino D."/>
            <person name="Jungbluth S."/>
            <person name="Walsh D.A."/>
            <person name="Denef V.J."/>
            <person name="McMahon K.D."/>
            <person name="Konstantinidis K.T."/>
            <person name="Eloe-Fadrosh E.A."/>
            <person name="Kyrpides N.C."/>
            <person name="Woyke T."/>
        </authorList>
    </citation>
    <scope>NUCLEOTIDE SEQUENCE</scope>
    <source>
        <strain evidence="1">GVMAG-M-3300009155-48</strain>
    </source>
</reference>